<accession>A0A0C3EG24</accession>
<evidence type="ECO:0000259" key="12">
    <source>
        <dbReference type="PROSITE" id="PS51186"/>
    </source>
</evidence>
<evidence type="ECO:0000256" key="2">
    <source>
        <dbReference type="ARBA" id="ARBA00004496"/>
    </source>
</evidence>
<evidence type="ECO:0000256" key="10">
    <source>
        <dbReference type="ARBA" id="ARBA00047821"/>
    </source>
</evidence>
<dbReference type="GO" id="GO:0005737">
    <property type="term" value="C:cytoplasm"/>
    <property type="evidence" value="ECO:0007669"/>
    <property type="project" value="UniProtKB-SubCell"/>
</dbReference>
<sequence>MRASVAIRRANKATATELAASVPAIYEASGHKFNISVSTASALSKHERDQIWSLFEENMYDFYNTSSFGWNPQSKKLEMFDPQSRFIIARVDGGASASVPDSVDICAYTLFRFDREEYQNVVYCYELQVSKHVRRYGLGKWLTLKLVDIGAEWGMEKVVLTVFKANQSALSFYTSVGFLTDESSPDHPTNSGDQATDTGDYSILSIPIQAS</sequence>
<gene>
    <name evidence="13" type="ORF">SCLCIDRAFT_1210774</name>
</gene>
<dbReference type="InterPro" id="IPR016181">
    <property type="entry name" value="Acyl_CoA_acyltransferase"/>
</dbReference>
<keyword evidence="9" id="KW-0012">Acyltransferase</keyword>
<dbReference type="InParanoid" id="A0A0C3EG24"/>
<reference evidence="14" key="2">
    <citation type="submission" date="2015-01" db="EMBL/GenBank/DDBJ databases">
        <title>Evolutionary Origins and Diversification of the Mycorrhizal Mutualists.</title>
        <authorList>
            <consortium name="DOE Joint Genome Institute"/>
            <consortium name="Mycorrhizal Genomics Consortium"/>
            <person name="Kohler A."/>
            <person name="Kuo A."/>
            <person name="Nagy L.G."/>
            <person name="Floudas D."/>
            <person name="Copeland A."/>
            <person name="Barry K.W."/>
            <person name="Cichocki N."/>
            <person name="Veneault-Fourrey C."/>
            <person name="LaButti K."/>
            <person name="Lindquist E.A."/>
            <person name="Lipzen A."/>
            <person name="Lundell T."/>
            <person name="Morin E."/>
            <person name="Murat C."/>
            <person name="Riley R."/>
            <person name="Ohm R."/>
            <person name="Sun H."/>
            <person name="Tunlid A."/>
            <person name="Henrissat B."/>
            <person name="Grigoriev I.V."/>
            <person name="Hibbett D.S."/>
            <person name="Martin F."/>
        </authorList>
    </citation>
    <scope>NUCLEOTIDE SEQUENCE [LARGE SCALE GENOMIC DNA]</scope>
    <source>
        <strain evidence="14">Foug A</strain>
    </source>
</reference>
<evidence type="ECO:0000256" key="3">
    <source>
        <dbReference type="ARBA" id="ARBA00008870"/>
    </source>
</evidence>
<evidence type="ECO:0000256" key="1">
    <source>
        <dbReference type="ARBA" id="ARBA00004123"/>
    </source>
</evidence>
<evidence type="ECO:0000256" key="5">
    <source>
        <dbReference type="ARBA" id="ARBA00015043"/>
    </source>
</evidence>
<dbReference type="EMBL" id="KN822014">
    <property type="protein sequence ID" value="KIM67264.1"/>
    <property type="molecule type" value="Genomic_DNA"/>
</dbReference>
<dbReference type="PANTHER" id="PTHR20531">
    <property type="entry name" value="N-ALPHA-ACETYLTRANSFERASE 40"/>
    <property type="match status" value="1"/>
</dbReference>
<evidence type="ECO:0000256" key="9">
    <source>
        <dbReference type="ARBA" id="ARBA00023315"/>
    </source>
</evidence>
<protein>
    <recommendedName>
        <fullName evidence="5">N-alpha-acetyltransferase 40</fullName>
        <ecNumber evidence="4">2.3.1.257</ecNumber>
    </recommendedName>
</protein>
<evidence type="ECO:0000256" key="4">
    <source>
        <dbReference type="ARBA" id="ARBA00012950"/>
    </source>
</evidence>
<comment type="catalytic activity">
    <reaction evidence="10">
        <text>N-terminal L-seryl-[histone H2A] + acetyl-CoA = N-terminal N(alpha)-acetyl-L-seryl-[histone H2A] + CoA + H(+)</text>
        <dbReference type="Rhea" id="RHEA:50600"/>
        <dbReference type="Rhea" id="RHEA-COMP:12742"/>
        <dbReference type="Rhea" id="RHEA-COMP:12744"/>
        <dbReference type="ChEBI" id="CHEBI:15378"/>
        <dbReference type="ChEBI" id="CHEBI:57287"/>
        <dbReference type="ChEBI" id="CHEBI:57288"/>
        <dbReference type="ChEBI" id="CHEBI:64738"/>
        <dbReference type="ChEBI" id="CHEBI:83690"/>
        <dbReference type="EC" id="2.3.1.257"/>
    </reaction>
</comment>
<name>A0A0C3EG24_9AGAM</name>
<dbReference type="EC" id="2.3.1.257" evidence="4"/>
<dbReference type="PROSITE" id="PS51186">
    <property type="entry name" value="GNAT"/>
    <property type="match status" value="1"/>
</dbReference>
<evidence type="ECO:0000313" key="14">
    <source>
        <dbReference type="Proteomes" id="UP000053989"/>
    </source>
</evidence>
<dbReference type="Pfam" id="PF00583">
    <property type="entry name" value="Acetyltransf_1"/>
    <property type="match status" value="1"/>
</dbReference>
<comment type="catalytic activity">
    <reaction evidence="11">
        <text>N-terminal L-seryl-[histone H4] + acetyl-CoA = N-terminal N(alpha)-acetyl-L-seryl-[histone H4] + CoA + H(+)</text>
        <dbReference type="Rhea" id="RHEA:50596"/>
        <dbReference type="Rhea" id="RHEA-COMP:12740"/>
        <dbReference type="Rhea" id="RHEA-COMP:12743"/>
        <dbReference type="ChEBI" id="CHEBI:15378"/>
        <dbReference type="ChEBI" id="CHEBI:57287"/>
        <dbReference type="ChEBI" id="CHEBI:57288"/>
        <dbReference type="ChEBI" id="CHEBI:64738"/>
        <dbReference type="ChEBI" id="CHEBI:83690"/>
        <dbReference type="EC" id="2.3.1.257"/>
    </reaction>
</comment>
<dbReference type="GO" id="GO:0043998">
    <property type="term" value="F:histone H2A acetyltransferase activity"/>
    <property type="evidence" value="ECO:0007669"/>
    <property type="project" value="InterPro"/>
</dbReference>
<comment type="similarity">
    <text evidence="3">Belongs to the acetyltransferase family. NAA40 subfamily.</text>
</comment>
<keyword evidence="14" id="KW-1185">Reference proteome</keyword>
<dbReference type="STRING" id="1036808.A0A0C3EG24"/>
<organism evidence="13 14">
    <name type="scientific">Scleroderma citrinum Foug A</name>
    <dbReference type="NCBI Taxonomy" id="1036808"/>
    <lineage>
        <taxon>Eukaryota</taxon>
        <taxon>Fungi</taxon>
        <taxon>Dikarya</taxon>
        <taxon>Basidiomycota</taxon>
        <taxon>Agaricomycotina</taxon>
        <taxon>Agaricomycetes</taxon>
        <taxon>Agaricomycetidae</taxon>
        <taxon>Boletales</taxon>
        <taxon>Sclerodermatineae</taxon>
        <taxon>Sclerodermataceae</taxon>
        <taxon>Scleroderma</taxon>
    </lineage>
</organism>
<dbReference type="InterPro" id="IPR000182">
    <property type="entry name" value="GNAT_dom"/>
</dbReference>
<dbReference type="FunCoup" id="A0A0C3EG24">
    <property type="interactions" value="661"/>
</dbReference>
<evidence type="ECO:0000256" key="6">
    <source>
        <dbReference type="ARBA" id="ARBA00022490"/>
    </source>
</evidence>
<reference evidence="13 14" key="1">
    <citation type="submission" date="2014-04" db="EMBL/GenBank/DDBJ databases">
        <authorList>
            <consortium name="DOE Joint Genome Institute"/>
            <person name="Kuo A."/>
            <person name="Kohler A."/>
            <person name="Nagy L.G."/>
            <person name="Floudas D."/>
            <person name="Copeland A."/>
            <person name="Barry K.W."/>
            <person name="Cichocki N."/>
            <person name="Veneault-Fourrey C."/>
            <person name="LaButti K."/>
            <person name="Lindquist E.A."/>
            <person name="Lipzen A."/>
            <person name="Lundell T."/>
            <person name="Morin E."/>
            <person name="Murat C."/>
            <person name="Sun H."/>
            <person name="Tunlid A."/>
            <person name="Henrissat B."/>
            <person name="Grigoriev I.V."/>
            <person name="Hibbett D.S."/>
            <person name="Martin F."/>
            <person name="Nordberg H.P."/>
            <person name="Cantor M.N."/>
            <person name="Hua S.X."/>
        </authorList>
    </citation>
    <scope>NUCLEOTIDE SEQUENCE [LARGE SCALE GENOMIC DNA]</scope>
    <source>
        <strain evidence="13 14">Foug A</strain>
    </source>
</reference>
<dbReference type="InterPro" id="IPR039949">
    <property type="entry name" value="NAA40"/>
</dbReference>
<dbReference type="GO" id="GO:0005634">
    <property type="term" value="C:nucleus"/>
    <property type="evidence" value="ECO:0007669"/>
    <property type="project" value="UniProtKB-SubCell"/>
</dbReference>
<evidence type="ECO:0000313" key="13">
    <source>
        <dbReference type="EMBL" id="KIM67264.1"/>
    </source>
</evidence>
<dbReference type="SUPFAM" id="SSF55729">
    <property type="entry name" value="Acyl-CoA N-acyltransferases (Nat)"/>
    <property type="match status" value="1"/>
</dbReference>
<dbReference type="OrthoDB" id="424551at2759"/>
<keyword evidence="7" id="KW-0808">Transferase</keyword>
<evidence type="ECO:0000256" key="7">
    <source>
        <dbReference type="ARBA" id="ARBA00022679"/>
    </source>
</evidence>
<dbReference type="Proteomes" id="UP000053989">
    <property type="component" value="Unassembled WGS sequence"/>
</dbReference>
<dbReference type="GO" id="GO:0010485">
    <property type="term" value="F:histone H4 acetyltransferase activity"/>
    <property type="evidence" value="ECO:0007669"/>
    <property type="project" value="InterPro"/>
</dbReference>
<evidence type="ECO:0000256" key="8">
    <source>
        <dbReference type="ARBA" id="ARBA00023242"/>
    </source>
</evidence>
<dbReference type="HOGENOM" id="CLU_051699_1_0_1"/>
<proteinExistence type="inferred from homology"/>
<evidence type="ECO:0000256" key="11">
    <source>
        <dbReference type="ARBA" id="ARBA00049524"/>
    </source>
</evidence>
<dbReference type="Gene3D" id="3.40.630.30">
    <property type="match status" value="1"/>
</dbReference>
<feature type="domain" description="N-acetyltransferase" evidence="12">
    <location>
        <begin position="49"/>
        <end position="207"/>
    </location>
</feature>
<keyword evidence="6" id="KW-0963">Cytoplasm</keyword>
<dbReference type="AlphaFoldDB" id="A0A0C3EG24"/>
<dbReference type="PANTHER" id="PTHR20531:SF1">
    <property type="entry name" value="N-ALPHA-ACETYLTRANSFERASE 40"/>
    <property type="match status" value="1"/>
</dbReference>
<keyword evidence="8" id="KW-0539">Nucleus</keyword>
<dbReference type="GO" id="GO:1990189">
    <property type="term" value="F:protein N-terminal-serine acetyltransferase activity"/>
    <property type="evidence" value="ECO:0007669"/>
    <property type="project" value="UniProtKB-EC"/>
</dbReference>
<comment type="subcellular location">
    <subcellularLocation>
        <location evidence="2">Cytoplasm</location>
    </subcellularLocation>
    <subcellularLocation>
        <location evidence="1">Nucleus</location>
    </subcellularLocation>
</comment>